<dbReference type="InParanoid" id="T1F697"/>
<feature type="compositionally biased region" description="Basic and acidic residues" evidence="1">
    <location>
        <begin position="22"/>
        <end position="33"/>
    </location>
</feature>
<dbReference type="KEGG" id="hro:HELRODRAFT_173014"/>
<accession>T1F697</accession>
<evidence type="ECO:0000256" key="1">
    <source>
        <dbReference type="SAM" id="MobiDB-lite"/>
    </source>
</evidence>
<organism evidence="3 4">
    <name type="scientific">Helobdella robusta</name>
    <name type="common">Californian leech</name>
    <dbReference type="NCBI Taxonomy" id="6412"/>
    <lineage>
        <taxon>Eukaryota</taxon>
        <taxon>Metazoa</taxon>
        <taxon>Spiralia</taxon>
        <taxon>Lophotrochozoa</taxon>
        <taxon>Annelida</taxon>
        <taxon>Clitellata</taxon>
        <taxon>Hirudinea</taxon>
        <taxon>Rhynchobdellida</taxon>
        <taxon>Glossiphoniidae</taxon>
        <taxon>Helobdella</taxon>
    </lineage>
</organism>
<dbReference type="AlphaFoldDB" id="T1F697"/>
<dbReference type="HOGENOM" id="CLU_2239457_0_0_1"/>
<dbReference type="EMBL" id="AMQM01004424">
    <property type="status" value="NOT_ANNOTATED_CDS"/>
    <property type="molecule type" value="Genomic_DNA"/>
</dbReference>
<dbReference type="GeneID" id="20204346"/>
<proteinExistence type="predicted"/>
<evidence type="ECO:0000313" key="2">
    <source>
        <dbReference type="EMBL" id="ESO03972.1"/>
    </source>
</evidence>
<sequence length="105" mass="12264">MKNTEEEEMFLKKLNKLRKKAQKEALSSKEKTYKKAKRKKDSDNRPVAFHPFSPQEPEAHESNVYNHSSPTKGPPHHNRFNLYNNFVASSETSKARMAIIKHKKI</sequence>
<reference evidence="3" key="3">
    <citation type="submission" date="2015-06" db="UniProtKB">
        <authorList>
            <consortium name="EnsemblMetazoa"/>
        </authorList>
    </citation>
    <scope>IDENTIFICATION</scope>
</reference>
<dbReference type="CTD" id="20204346"/>
<dbReference type="EnsemblMetazoa" id="HelroT173014">
    <property type="protein sequence ID" value="HelroP173014"/>
    <property type="gene ID" value="HelroG173014"/>
</dbReference>
<protein>
    <submittedName>
        <fullName evidence="2 3">Uncharacterized protein</fullName>
    </submittedName>
</protein>
<keyword evidence="4" id="KW-1185">Reference proteome</keyword>
<gene>
    <name evidence="3" type="primary">20204346</name>
    <name evidence="2" type="ORF">HELRODRAFT_173014</name>
</gene>
<feature type="region of interest" description="Disordered" evidence="1">
    <location>
        <begin position="18"/>
        <end position="78"/>
    </location>
</feature>
<dbReference type="EMBL" id="KB096551">
    <property type="protein sequence ID" value="ESO03972.1"/>
    <property type="molecule type" value="Genomic_DNA"/>
</dbReference>
<evidence type="ECO:0000313" key="4">
    <source>
        <dbReference type="Proteomes" id="UP000015101"/>
    </source>
</evidence>
<reference evidence="2 4" key="2">
    <citation type="journal article" date="2013" name="Nature">
        <title>Insights into bilaterian evolution from three spiralian genomes.</title>
        <authorList>
            <person name="Simakov O."/>
            <person name="Marletaz F."/>
            <person name="Cho S.J."/>
            <person name="Edsinger-Gonzales E."/>
            <person name="Havlak P."/>
            <person name="Hellsten U."/>
            <person name="Kuo D.H."/>
            <person name="Larsson T."/>
            <person name="Lv J."/>
            <person name="Arendt D."/>
            <person name="Savage R."/>
            <person name="Osoegawa K."/>
            <person name="de Jong P."/>
            <person name="Grimwood J."/>
            <person name="Chapman J.A."/>
            <person name="Shapiro H."/>
            <person name="Aerts A."/>
            <person name="Otillar R.P."/>
            <person name="Terry A.Y."/>
            <person name="Boore J.L."/>
            <person name="Grigoriev I.V."/>
            <person name="Lindberg D.R."/>
            <person name="Seaver E.C."/>
            <person name="Weisblat D.A."/>
            <person name="Putnam N.H."/>
            <person name="Rokhsar D.S."/>
        </authorList>
    </citation>
    <scope>NUCLEOTIDE SEQUENCE</scope>
</reference>
<evidence type="ECO:0000313" key="3">
    <source>
        <dbReference type="EnsemblMetazoa" id="HelroP173014"/>
    </source>
</evidence>
<name>T1F697_HELRO</name>
<dbReference type="Proteomes" id="UP000015101">
    <property type="component" value="Unassembled WGS sequence"/>
</dbReference>
<dbReference type="RefSeq" id="XP_009017908.1">
    <property type="nucleotide sequence ID" value="XM_009019660.1"/>
</dbReference>
<reference evidence="4" key="1">
    <citation type="submission" date="2012-12" db="EMBL/GenBank/DDBJ databases">
        <authorList>
            <person name="Hellsten U."/>
            <person name="Grimwood J."/>
            <person name="Chapman J.A."/>
            <person name="Shapiro H."/>
            <person name="Aerts A."/>
            <person name="Otillar R.P."/>
            <person name="Terry A.Y."/>
            <person name="Boore J.L."/>
            <person name="Simakov O."/>
            <person name="Marletaz F."/>
            <person name="Cho S.-J."/>
            <person name="Edsinger-Gonzales E."/>
            <person name="Havlak P."/>
            <person name="Kuo D.-H."/>
            <person name="Larsson T."/>
            <person name="Lv J."/>
            <person name="Arendt D."/>
            <person name="Savage R."/>
            <person name="Osoegawa K."/>
            <person name="de Jong P."/>
            <person name="Lindberg D.R."/>
            <person name="Seaver E.C."/>
            <person name="Weisblat D.A."/>
            <person name="Putnam N.H."/>
            <person name="Grigoriev I.V."/>
            <person name="Rokhsar D.S."/>
        </authorList>
    </citation>
    <scope>NUCLEOTIDE SEQUENCE</scope>
</reference>
<dbReference type="EMBL" id="AMQM01004425">
    <property type="status" value="NOT_ANNOTATED_CDS"/>
    <property type="molecule type" value="Genomic_DNA"/>
</dbReference>